<dbReference type="Pfam" id="PF11367">
    <property type="entry name" value="Tail_completion_gp17"/>
    <property type="match status" value="1"/>
</dbReference>
<accession>A0A158E8A6</accession>
<protein>
    <submittedName>
        <fullName evidence="1">Uncharacterized protein</fullName>
    </submittedName>
</protein>
<dbReference type="EMBL" id="FCOX02000052">
    <property type="protein sequence ID" value="SAL03089.1"/>
    <property type="molecule type" value="Genomic_DNA"/>
</dbReference>
<evidence type="ECO:0000313" key="2">
    <source>
        <dbReference type="Proteomes" id="UP000071859"/>
    </source>
</evidence>
<sequence length="119" mass="13542">MTEEEFFAVLYSAMPGRVFTPIAPAGAVEPYLIYQDITSMPQNSMCGYAGLDEVHWQVDSYARTRREAKANMQSVKRALRSIDPQPTIENEQSLYETETRLNRRMAQVITWDDSTGETA</sequence>
<dbReference type="AlphaFoldDB" id="A0A158E8A6"/>
<gene>
    <name evidence="1" type="ORF">AWB78_06504</name>
</gene>
<organism evidence="1 2">
    <name type="scientific">Caballeronia calidae</name>
    <dbReference type="NCBI Taxonomy" id="1777139"/>
    <lineage>
        <taxon>Bacteria</taxon>
        <taxon>Pseudomonadati</taxon>
        <taxon>Pseudomonadota</taxon>
        <taxon>Betaproteobacteria</taxon>
        <taxon>Burkholderiales</taxon>
        <taxon>Burkholderiaceae</taxon>
        <taxon>Caballeronia</taxon>
    </lineage>
</organism>
<reference evidence="1" key="1">
    <citation type="submission" date="2016-01" db="EMBL/GenBank/DDBJ databases">
        <authorList>
            <person name="Peeters C."/>
        </authorList>
    </citation>
    <scope>NUCLEOTIDE SEQUENCE</scope>
    <source>
        <strain evidence="1">LMG 29321</strain>
    </source>
</reference>
<dbReference type="RefSeq" id="WP_062610614.1">
    <property type="nucleotide sequence ID" value="NZ_FCOX02000052.1"/>
</dbReference>
<dbReference type="OrthoDB" id="9115292at2"/>
<name>A0A158E8A6_9BURK</name>
<comment type="caution">
    <text evidence="1">The sequence shown here is derived from an EMBL/GenBank/DDBJ whole genome shotgun (WGS) entry which is preliminary data.</text>
</comment>
<dbReference type="InterPro" id="IPR021508">
    <property type="entry name" value="Gp17-like"/>
</dbReference>
<dbReference type="Proteomes" id="UP000071859">
    <property type="component" value="Unassembled WGS sequence"/>
</dbReference>
<evidence type="ECO:0000313" key="1">
    <source>
        <dbReference type="EMBL" id="SAL03089.1"/>
    </source>
</evidence>
<keyword evidence="2" id="KW-1185">Reference proteome</keyword>
<dbReference type="InterPro" id="IPR053745">
    <property type="entry name" value="Viral_Tail_Comp_sf"/>
</dbReference>
<proteinExistence type="predicted"/>
<dbReference type="Gene3D" id="3.30.2000.30">
    <property type="match status" value="1"/>
</dbReference>